<dbReference type="AlphaFoldDB" id="A0A699HYA7"/>
<feature type="compositionally biased region" description="Acidic residues" evidence="1">
    <location>
        <begin position="109"/>
        <end position="125"/>
    </location>
</feature>
<evidence type="ECO:0008006" key="3">
    <source>
        <dbReference type="Google" id="ProtNLM"/>
    </source>
</evidence>
<proteinExistence type="predicted"/>
<feature type="compositionally biased region" description="Basic and acidic residues" evidence="1">
    <location>
        <begin position="93"/>
        <end position="108"/>
    </location>
</feature>
<organism evidence="2">
    <name type="scientific">Tanacetum cinerariifolium</name>
    <name type="common">Dalmatian daisy</name>
    <name type="synonym">Chrysanthemum cinerariifolium</name>
    <dbReference type="NCBI Taxonomy" id="118510"/>
    <lineage>
        <taxon>Eukaryota</taxon>
        <taxon>Viridiplantae</taxon>
        <taxon>Streptophyta</taxon>
        <taxon>Embryophyta</taxon>
        <taxon>Tracheophyta</taxon>
        <taxon>Spermatophyta</taxon>
        <taxon>Magnoliopsida</taxon>
        <taxon>eudicotyledons</taxon>
        <taxon>Gunneridae</taxon>
        <taxon>Pentapetalae</taxon>
        <taxon>asterids</taxon>
        <taxon>campanulids</taxon>
        <taxon>Asterales</taxon>
        <taxon>Asteraceae</taxon>
        <taxon>Asteroideae</taxon>
        <taxon>Anthemideae</taxon>
        <taxon>Anthemidinae</taxon>
        <taxon>Tanacetum</taxon>
    </lineage>
</organism>
<comment type="caution">
    <text evidence="2">The sequence shown here is derived from an EMBL/GenBank/DDBJ whole genome shotgun (WGS) entry which is preliminary data.</text>
</comment>
<dbReference type="EMBL" id="BKCJ010214884">
    <property type="protein sequence ID" value="GEY84165.1"/>
    <property type="molecule type" value="Genomic_DNA"/>
</dbReference>
<gene>
    <name evidence="2" type="ORF">Tci_456139</name>
</gene>
<name>A0A699HYA7_TANCI</name>
<feature type="region of interest" description="Disordered" evidence="1">
    <location>
        <begin position="55"/>
        <end position="137"/>
    </location>
</feature>
<protein>
    <recommendedName>
        <fullName evidence="3">Reverse transcriptase domain-containing protein</fullName>
    </recommendedName>
</protein>
<feature type="compositionally biased region" description="Acidic residues" evidence="1">
    <location>
        <begin position="70"/>
        <end position="89"/>
    </location>
</feature>
<evidence type="ECO:0000313" key="2">
    <source>
        <dbReference type="EMBL" id="GEY84165.1"/>
    </source>
</evidence>
<sequence>MVDSKHSIVTYTSISSDDGSMDVGSLGVIVLGYDGLPMMLENPYAYVETAMQDPPPLDFVPEPAYPEFMPPEDDDLEEEDDEDPEEDPADYPTNRDDEKEEEHSRDDAHDEEEDEGKDKEEEEEEHLASANSVPPPVHLTTARMSIRAQTPIPFSSETEVVRLLAIPTLSQSPLTSYSSPLPQIPSSPLHASSTHPLGYRAAMLRLRAESSSTSHPLLPPPIIFPHTRASMVMKRAVAPSTYILAPRSERPPLLHIPLPTSSPPLLLPSTDCRANVLKVTSTRGFRADYSFVGTLDVKIRRDPDWEIGYEITDAWEDPDEIAKEIPVTDVAELELLVRLRYSVWMPVIRHVLRTLQTQMVSLQSQQRPARDPAYLDVPKEADRKSTRRTERTARECTYTDFLKCQPMNFKATKGVKPYVKTVGQDAAHGMSWNTLMKMMTAKYCHRNVIKKLEIEI</sequence>
<accession>A0A699HYA7</accession>
<reference evidence="2" key="1">
    <citation type="journal article" date="2019" name="Sci. Rep.">
        <title>Draft genome of Tanacetum cinerariifolium, the natural source of mosquito coil.</title>
        <authorList>
            <person name="Yamashiro T."/>
            <person name="Shiraishi A."/>
            <person name="Satake H."/>
            <person name="Nakayama K."/>
        </authorList>
    </citation>
    <scope>NUCLEOTIDE SEQUENCE</scope>
</reference>
<evidence type="ECO:0000256" key="1">
    <source>
        <dbReference type="SAM" id="MobiDB-lite"/>
    </source>
</evidence>